<dbReference type="Proteomes" id="UP000245461">
    <property type="component" value="Unassembled WGS sequence"/>
</dbReference>
<evidence type="ECO:0000256" key="1">
    <source>
        <dbReference type="ARBA" id="ARBA00022801"/>
    </source>
</evidence>
<dbReference type="AlphaFoldDB" id="A0A317E125"/>
<feature type="domain" description="Alpha/beta hydrolase fold-3" evidence="2">
    <location>
        <begin position="122"/>
        <end position="327"/>
    </location>
</feature>
<evidence type="ECO:0000259" key="2">
    <source>
        <dbReference type="Pfam" id="PF07859"/>
    </source>
</evidence>
<dbReference type="PANTHER" id="PTHR48081:SF8">
    <property type="entry name" value="ALPHA_BETA HYDROLASE FOLD-3 DOMAIN-CONTAINING PROTEIN-RELATED"/>
    <property type="match status" value="1"/>
</dbReference>
<comment type="caution">
    <text evidence="3">The sequence shown here is derived from an EMBL/GenBank/DDBJ whole genome shotgun (WGS) entry which is preliminary data.</text>
</comment>
<dbReference type="Pfam" id="PF07859">
    <property type="entry name" value="Abhydrolase_3"/>
    <property type="match status" value="1"/>
</dbReference>
<keyword evidence="1" id="KW-0378">Hydrolase</keyword>
<dbReference type="SUPFAM" id="SSF53474">
    <property type="entry name" value="alpha/beta-Hydrolases"/>
    <property type="match status" value="1"/>
</dbReference>
<dbReference type="InterPro" id="IPR013094">
    <property type="entry name" value="AB_hydrolase_3"/>
</dbReference>
<name>A0A317E125_9PROT</name>
<dbReference type="PANTHER" id="PTHR48081">
    <property type="entry name" value="AB HYDROLASE SUPERFAMILY PROTEIN C4A8.06C"/>
    <property type="match status" value="1"/>
</dbReference>
<dbReference type="EMBL" id="QGLE01000009">
    <property type="protein sequence ID" value="PWR20351.1"/>
    <property type="molecule type" value="Genomic_DNA"/>
</dbReference>
<protein>
    <recommendedName>
        <fullName evidence="2">Alpha/beta hydrolase fold-3 domain-containing protein</fullName>
    </recommendedName>
</protein>
<dbReference type="InterPro" id="IPR029058">
    <property type="entry name" value="AB_hydrolase_fold"/>
</dbReference>
<keyword evidence="4" id="KW-1185">Reference proteome</keyword>
<evidence type="ECO:0000313" key="3">
    <source>
        <dbReference type="EMBL" id="PWR20351.1"/>
    </source>
</evidence>
<proteinExistence type="predicted"/>
<dbReference type="InterPro" id="IPR050300">
    <property type="entry name" value="GDXG_lipolytic_enzyme"/>
</dbReference>
<sequence>MEGNGSIMSLAANLQRLALGGLSQVSAPVLAQVTNIRPAVIEGKRLHPQLQAFAAIQRKLFPVHRMPVEQSRGMYRMAMRNFAVAPKRMALIEELAIPGELGLVRARLFVPPGLSTPLPLTVYFHGGGFVLGDVAGYDSTCRHIADKARCAVLSVDYRLAPEHPMPAAVIDAGAVWRYLLSHGKQMGIDTRRMAVAGDSAGGLLSAMVAQMARDADVQAPCHQLLIYPATDGRMNTRSAQLYAKGFILEKKLTDWFRAHTAGGLSDDELHHVMPINAARFDGLAPATVVVAGFDPLYDEGMDYAARLRDAGVPVEIHDHPDMLHGFLTFTGTVLRARQALDQAIASLHRALWSGHTLTAPARPRAVMVPHSV</sequence>
<gene>
    <name evidence="3" type="ORF">DKG74_15200</name>
</gene>
<dbReference type="GO" id="GO:0016787">
    <property type="term" value="F:hydrolase activity"/>
    <property type="evidence" value="ECO:0007669"/>
    <property type="project" value="UniProtKB-KW"/>
</dbReference>
<organism evidence="3 4">
    <name type="scientific">Zavarzinia aquatilis</name>
    <dbReference type="NCBI Taxonomy" id="2211142"/>
    <lineage>
        <taxon>Bacteria</taxon>
        <taxon>Pseudomonadati</taxon>
        <taxon>Pseudomonadota</taxon>
        <taxon>Alphaproteobacteria</taxon>
        <taxon>Rhodospirillales</taxon>
        <taxon>Zavarziniaceae</taxon>
        <taxon>Zavarzinia</taxon>
    </lineage>
</organism>
<evidence type="ECO:0000313" key="4">
    <source>
        <dbReference type="Proteomes" id="UP000245461"/>
    </source>
</evidence>
<reference evidence="3 4" key="1">
    <citation type="submission" date="2018-05" db="EMBL/GenBank/DDBJ databases">
        <title>Zavarzinia sp. HR-AS.</title>
        <authorList>
            <person name="Lee Y."/>
            <person name="Jeon C.O."/>
        </authorList>
    </citation>
    <scope>NUCLEOTIDE SEQUENCE [LARGE SCALE GENOMIC DNA]</scope>
    <source>
        <strain evidence="3 4">HR-AS</strain>
    </source>
</reference>
<dbReference type="Gene3D" id="3.40.50.1820">
    <property type="entry name" value="alpha/beta hydrolase"/>
    <property type="match status" value="1"/>
</dbReference>
<accession>A0A317E125</accession>